<comment type="similarity">
    <text evidence="1">Belongs to the short-chain dehydrogenases/reductases (SDR) family.</text>
</comment>
<sequence>MDYGLKDKVVLITGSTGGIGQALCRAFAAEGCKLAISSTAQEKLDAFVPTLDIAPEKLATFICDVTKEDEVKAFVDGAYAAFGSIDVVIPNAGYEGEYQLIQDCTYESYMKVYGVNVFGVVYTCKYAAKYMIPQGKGAVVVIASNGSYTTAAGMSAYCSSKHAVAGVAKSVALELGPHGIHCNYICPGGVETPMIHRIEKNTFGDTKTHEECEQIFGAAYLDKRYCRADEVANLALYLASDVSSHIMGSGIRMDAGMDALC</sequence>
<dbReference type="Proteomes" id="UP000824262">
    <property type="component" value="Unassembled WGS sequence"/>
</dbReference>
<dbReference type="PROSITE" id="PS00061">
    <property type="entry name" value="ADH_SHORT"/>
    <property type="match status" value="1"/>
</dbReference>
<evidence type="ECO:0000313" key="3">
    <source>
        <dbReference type="EMBL" id="HIQ78676.1"/>
    </source>
</evidence>
<dbReference type="PRINTS" id="PR00081">
    <property type="entry name" value="GDHRDH"/>
</dbReference>
<dbReference type="AlphaFoldDB" id="A0A9D0ZFV9"/>
<evidence type="ECO:0000256" key="1">
    <source>
        <dbReference type="ARBA" id="ARBA00006484"/>
    </source>
</evidence>
<dbReference type="SUPFAM" id="SSF51735">
    <property type="entry name" value="NAD(P)-binding Rossmann-fold domains"/>
    <property type="match status" value="1"/>
</dbReference>
<dbReference type="GO" id="GO:0016491">
    <property type="term" value="F:oxidoreductase activity"/>
    <property type="evidence" value="ECO:0007669"/>
    <property type="project" value="UniProtKB-KW"/>
</dbReference>
<dbReference type="GO" id="GO:0008206">
    <property type="term" value="P:bile acid metabolic process"/>
    <property type="evidence" value="ECO:0007669"/>
    <property type="project" value="UniProtKB-ARBA"/>
</dbReference>
<dbReference type="InterPro" id="IPR002347">
    <property type="entry name" value="SDR_fam"/>
</dbReference>
<dbReference type="PANTHER" id="PTHR24321:SF8">
    <property type="entry name" value="ESTRADIOL 17-BETA-DEHYDROGENASE 8-RELATED"/>
    <property type="match status" value="1"/>
</dbReference>
<dbReference type="PANTHER" id="PTHR24321">
    <property type="entry name" value="DEHYDROGENASES, SHORT CHAIN"/>
    <property type="match status" value="1"/>
</dbReference>
<dbReference type="Pfam" id="PF13561">
    <property type="entry name" value="adh_short_C2"/>
    <property type="match status" value="1"/>
</dbReference>
<accession>A0A9D0ZFV9</accession>
<keyword evidence="2" id="KW-0560">Oxidoreductase</keyword>
<organism evidence="3 4">
    <name type="scientific">Candidatus Scatomorpha intestinavium</name>
    <dbReference type="NCBI Taxonomy" id="2840922"/>
    <lineage>
        <taxon>Bacteria</taxon>
        <taxon>Bacillati</taxon>
        <taxon>Bacillota</taxon>
        <taxon>Clostridia</taxon>
        <taxon>Eubacteriales</taxon>
        <taxon>Candidatus Scatomorpha</taxon>
    </lineage>
</organism>
<dbReference type="EMBL" id="DVGA01000053">
    <property type="protein sequence ID" value="HIQ78676.1"/>
    <property type="molecule type" value="Genomic_DNA"/>
</dbReference>
<evidence type="ECO:0000256" key="2">
    <source>
        <dbReference type="ARBA" id="ARBA00023002"/>
    </source>
</evidence>
<proteinExistence type="inferred from homology"/>
<comment type="caution">
    <text evidence="3">The sequence shown here is derived from an EMBL/GenBank/DDBJ whole genome shotgun (WGS) entry which is preliminary data.</text>
</comment>
<dbReference type="InterPro" id="IPR020904">
    <property type="entry name" value="Sc_DH/Rdtase_CS"/>
</dbReference>
<protein>
    <submittedName>
        <fullName evidence="3">SDR family oxidoreductase</fullName>
    </submittedName>
</protein>
<evidence type="ECO:0000313" key="4">
    <source>
        <dbReference type="Proteomes" id="UP000824262"/>
    </source>
</evidence>
<gene>
    <name evidence="3" type="ORF">IAB77_05395</name>
</gene>
<reference evidence="3" key="1">
    <citation type="submission" date="2020-10" db="EMBL/GenBank/DDBJ databases">
        <authorList>
            <person name="Gilroy R."/>
        </authorList>
    </citation>
    <scope>NUCLEOTIDE SEQUENCE</scope>
    <source>
        <strain evidence="3">ChiBcolR7-354</strain>
    </source>
</reference>
<dbReference type="InterPro" id="IPR036291">
    <property type="entry name" value="NAD(P)-bd_dom_sf"/>
</dbReference>
<dbReference type="Gene3D" id="3.40.50.720">
    <property type="entry name" value="NAD(P)-binding Rossmann-like Domain"/>
    <property type="match status" value="1"/>
</dbReference>
<dbReference type="PRINTS" id="PR00080">
    <property type="entry name" value="SDRFAMILY"/>
</dbReference>
<dbReference type="CDD" id="cd05233">
    <property type="entry name" value="SDR_c"/>
    <property type="match status" value="1"/>
</dbReference>
<name>A0A9D0ZFV9_9FIRM</name>
<dbReference type="FunFam" id="3.40.50.720:FF:000084">
    <property type="entry name" value="Short-chain dehydrogenase reductase"/>
    <property type="match status" value="1"/>
</dbReference>
<reference evidence="3" key="2">
    <citation type="journal article" date="2021" name="PeerJ">
        <title>Extensive microbial diversity within the chicken gut microbiome revealed by metagenomics and culture.</title>
        <authorList>
            <person name="Gilroy R."/>
            <person name="Ravi A."/>
            <person name="Getino M."/>
            <person name="Pursley I."/>
            <person name="Horton D.L."/>
            <person name="Alikhan N.F."/>
            <person name="Baker D."/>
            <person name="Gharbi K."/>
            <person name="Hall N."/>
            <person name="Watson M."/>
            <person name="Adriaenssens E.M."/>
            <person name="Foster-Nyarko E."/>
            <person name="Jarju S."/>
            <person name="Secka A."/>
            <person name="Antonio M."/>
            <person name="Oren A."/>
            <person name="Chaudhuri R.R."/>
            <person name="La Ragione R."/>
            <person name="Hildebrand F."/>
            <person name="Pallen M.J."/>
        </authorList>
    </citation>
    <scope>NUCLEOTIDE SEQUENCE</scope>
    <source>
        <strain evidence="3">ChiBcolR7-354</strain>
    </source>
</reference>